<reference evidence="2 3" key="1">
    <citation type="journal article" date="2020" name="Microorganisms">
        <title>Osmotic Adaptation and Compatible Solute Biosynthesis of Phototrophic Bacteria as Revealed from Genome Analyses.</title>
        <authorList>
            <person name="Imhoff J.F."/>
            <person name="Rahn T."/>
            <person name="Kunzel S."/>
            <person name="Keller A."/>
            <person name="Neulinger S.C."/>
        </authorList>
    </citation>
    <scope>NUCLEOTIDE SEQUENCE [LARGE SCALE GENOMIC DNA]</scope>
    <source>
        <strain evidence="2 3">DSM 21303</strain>
    </source>
</reference>
<gene>
    <name evidence="2" type="ORF">CKO25_15855</name>
</gene>
<evidence type="ECO:0000256" key="1">
    <source>
        <dbReference type="SAM" id="MobiDB-lite"/>
    </source>
</evidence>
<comment type="caution">
    <text evidence="2">The sequence shown here is derived from an EMBL/GenBank/DDBJ whole genome shotgun (WGS) entry which is preliminary data.</text>
</comment>
<feature type="region of interest" description="Disordered" evidence="1">
    <location>
        <begin position="94"/>
        <end position="130"/>
    </location>
</feature>
<evidence type="ECO:0000313" key="2">
    <source>
        <dbReference type="EMBL" id="MBK1646095.1"/>
    </source>
</evidence>
<feature type="compositionally biased region" description="Acidic residues" evidence="1">
    <location>
        <begin position="188"/>
        <end position="205"/>
    </location>
</feature>
<dbReference type="Pfam" id="PF09849">
    <property type="entry name" value="DUF2076"/>
    <property type="match status" value="1"/>
</dbReference>
<accession>A0A9X0WKF3</accession>
<keyword evidence="3" id="KW-1185">Reference proteome</keyword>
<name>A0A9X0WKF3_9GAMM</name>
<feature type="compositionally biased region" description="Low complexity" evidence="1">
    <location>
        <begin position="94"/>
        <end position="120"/>
    </location>
</feature>
<dbReference type="RefSeq" id="WP_200388908.1">
    <property type="nucleotide sequence ID" value="NZ_NRSD01000019.1"/>
</dbReference>
<organism evidence="2 3">
    <name type="scientific">Thiocapsa imhoffii</name>
    <dbReference type="NCBI Taxonomy" id="382777"/>
    <lineage>
        <taxon>Bacteria</taxon>
        <taxon>Pseudomonadati</taxon>
        <taxon>Pseudomonadota</taxon>
        <taxon>Gammaproteobacteria</taxon>
        <taxon>Chromatiales</taxon>
        <taxon>Chromatiaceae</taxon>
        <taxon>Thiocapsa</taxon>
    </lineage>
</organism>
<dbReference type="InterPro" id="IPR018648">
    <property type="entry name" value="DUF2076"/>
</dbReference>
<protein>
    <recommendedName>
        <fullName evidence="4">DUF2076 domain-containing protein</fullName>
    </recommendedName>
</protein>
<proteinExistence type="predicted"/>
<dbReference type="EMBL" id="NRSD01000019">
    <property type="protein sequence ID" value="MBK1646095.1"/>
    <property type="molecule type" value="Genomic_DNA"/>
</dbReference>
<evidence type="ECO:0000313" key="3">
    <source>
        <dbReference type="Proteomes" id="UP001138802"/>
    </source>
</evidence>
<evidence type="ECO:0008006" key="4">
    <source>
        <dbReference type="Google" id="ProtNLM"/>
    </source>
</evidence>
<sequence>MDQNEQRLITDLFAKLKQAEEQSGPRDQSAEQAIADAVTRQPAAPYYMSQVILVQEQAVQAQNQRIQELEKQLAERPAGGGGFLGSLFGGASPASAAAPSPAARTPAGAAFGQTPAAAPGRGWSQPAGRSAAGGAAGGGFLASALTTAAGVAGGIMVANALTGLFSGDEAQAAEVPEAPADLEPTGFESDDAFMDDGGFEDFEEF</sequence>
<feature type="region of interest" description="Disordered" evidence="1">
    <location>
        <begin position="175"/>
        <end position="205"/>
    </location>
</feature>
<dbReference type="AlphaFoldDB" id="A0A9X0WKF3"/>
<dbReference type="Proteomes" id="UP001138802">
    <property type="component" value="Unassembled WGS sequence"/>
</dbReference>